<dbReference type="InterPro" id="IPR001789">
    <property type="entry name" value="Sig_transdc_resp-reg_receiver"/>
</dbReference>
<protein>
    <recommendedName>
        <fullName evidence="3">histidine kinase</fullName>
        <ecNumber evidence="3">2.7.13.3</ecNumber>
    </recommendedName>
</protein>
<organism evidence="19 20">
    <name type="scientific">Pseudomarimonas salicorniae</name>
    <dbReference type="NCBI Taxonomy" id="2933270"/>
    <lineage>
        <taxon>Bacteria</taxon>
        <taxon>Pseudomonadati</taxon>
        <taxon>Pseudomonadota</taxon>
        <taxon>Gammaproteobacteria</taxon>
        <taxon>Lysobacterales</taxon>
        <taxon>Lysobacteraceae</taxon>
        <taxon>Pseudomarimonas</taxon>
    </lineage>
</organism>
<comment type="subcellular location">
    <subcellularLocation>
        <location evidence="2">Membrane</location>
        <topology evidence="2">Multi-pass membrane protein</topology>
    </subcellularLocation>
</comment>
<dbReference type="SUPFAM" id="SSF47384">
    <property type="entry name" value="Homodimeric domain of signal transducing histidine kinase"/>
    <property type="match status" value="1"/>
</dbReference>
<sequence>MDPIGHNALSRMTMAVGFAAAAITLRAALDPWVGGQVPFITLFAAVAASALFAGTRPAMLTALLGGACAFWLWPPGNTVAVLAALVAYLLACGLIIWLVSRARRRSREARQAAGQLTDQRRLLQEMIDALPMLVAYVDREHRYQFNNRAYGDWFEVAPESLAGRHVRELAGEEAYRRIEPHIQRALAGEMVRYEAQLPLSSGTRDLAITYAPHDVDGRVEGFFAIIEDISERRRTEHARAHLAAIVDSTSDAIVSKSLQGIVQSWNAGAERLFGWSAEEMVGQSITRIIPDERLHEEADILSRLSRGEHVIGMETERRRRDGHLVPISLTVSPVFDAQGRVIGASKIARDITERRRREAERQEEARRKDEFLATLAHELRNPLAPILNAAQAMQVDALSDPGLLAARSMIERQARHMSRLVDDLLDLSRISHGQIVLRREPCVLQEVFRSALEACEPTIERAGIHLAWQYDEQAITVEGDPTRLAQILSNLVGNAAKFTERGGSIEVDLSRQGDEARLEVEDTGIGIDPTQIEAIFGMFAQAEGRGEQVSSGLGIGLWLSRHLAEMHGGSLTAHSEGRGHGSRFTLRLPITAAACAEPEQPTAAGGEGAVAGLSLLVADDNVDAATSLAMLLRLEGHQVEVVHDGEAAVARLSGQRFDVALLDLGMPGCDGYEVARRVRAMDGGDDLRLVALTGWGQEEARQRSRDAGFDAHLTKPAEAGQIEETLRRLCDRGQGRPIPG</sequence>
<accession>A0ABT0GF93</accession>
<dbReference type="InterPro" id="IPR025201">
    <property type="entry name" value="KdpD_TM"/>
</dbReference>
<dbReference type="PROSITE" id="PS50112">
    <property type="entry name" value="PAS"/>
    <property type="match status" value="2"/>
</dbReference>
<keyword evidence="5" id="KW-0808">Transferase</keyword>
<dbReference type="EMBL" id="JALNMH010000002">
    <property type="protein sequence ID" value="MCK7592707.1"/>
    <property type="molecule type" value="Genomic_DNA"/>
</dbReference>
<evidence type="ECO:0000259" key="17">
    <source>
        <dbReference type="PROSITE" id="PS50112"/>
    </source>
</evidence>
<evidence type="ECO:0000256" key="3">
    <source>
        <dbReference type="ARBA" id="ARBA00012438"/>
    </source>
</evidence>
<keyword evidence="20" id="KW-1185">Reference proteome</keyword>
<dbReference type="InterPro" id="IPR011006">
    <property type="entry name" value="CheY-like_superfamily"/>
</dbReference>
<dbReference type="InterPro" id="IPR035965">
    <property type="entry name" value="PAS-like_dom_sf"/>
</dbReference>
<dbReference type="SMART" id="SM00387">
    <property type="entry name" value="HATPase_c"/>
    <property type="match status" value="1"/>
</dbReference>
<evidence type="ECO:0000256" key="4">
    <source>
        <dbReference type="ARBA" id="ARBA00022553"/>
    </source>
</evidence>
<dbReference type="CDD" id="cd00130">
    <property type="entry name" value="PAS"/>
    <property type="match status" value="2"/>
</dbReference>
<dbReference type="Pfam" id="PF13493">
    <property type="entry name" value="DUF4118"/>
    <property type="match status" value="1"/>
</dbReference>
<dbReference type="NCBIfam" id="TIGR00229">
    <property type="entry name" value="sensory_box"/>
    <property type="match status" value="2"/>
</dbReference>
<dbReference type="InterPro" id="IPR003661">
    <property type="entry name" value="HisK_dim/P_dom"/>
</dbReference>
<feature type="domain" description="Response regulatory" evidence="16">
    <location>
        <begin position="614"/>
        <end position="730"/>
    </location>
</feature>
<reference evidence="19" key="1">
    <citation type="submission" date="2022-04" db="EMBL/GenBank/DDBJ databases">
        <title>Lysobacter sp. CAU 1642 isolated from sea sand.</title>
        <authorList>
            <person name="Kim W."/>
        </authorList>
    </citation>
    <scope>NUCLEOTIDE SEQUENCE</scope>
    <source>
        <strain evidence="19">CAU 1642</strain>
    </source>
</reference>
<evidence type="ECO:0000256" key="2">
    <source>
        <dbReference type="ARBA" id="ARBA00004141"/>
    </source>
</evidence>
<evidence type="ECO:0000256" key="9">
    <source>
        <dbReference type="ARBA" id="ARBA00022840"/>
    </source>
</evidence>
<evidence type="ECO:0000259" key="16">
    <source>
        <dbReference type="PROSITE" id="PS50110"/>
    </source>
</evidence>
<dbReference type="Gene3D" id="1.10.287.130">
    <property type="match status" value="1"/>
</dbReference>
<dbReference type="InterPro" id="IPR001610">
    <property type="entry name" value="PAC"/>
</dbReference>
<evidence type="ECO:0000256" key="14">
    <source>
        <dbReference type="SAM" id="Phobius"/>
    </source>
</evidence>
<evidence type="ECO:0000256" key="13">
    <source>
        <dbReference type="PROSITE-ProRule" id="PRU00169"/>
    </source>
</evidence>
<evidence type="ECO:0000256" key="7">
    <source>
        <dbReference type="ARBA" id="ARBA00022741"/>
    </source>
</evidence>
<feature type="transmembrane region" description="Helical" evidence="14">
    <location>
        <begin position="80"/>
        <end position="100"/>
    </location>
</feature>
<dbReference type="SMART" id="SM00448">
    <property type="entry name" value="REC"/>
    <property type="match status" value="1"/>
</dbReference>
<dbReference type="Pfam" id="PF02518">
    <property type="entry name" value="HATPase_c"/>
    <property type="match status" value="1"/>
</dbReference>
<dbReference type="InterPro" id="IPR036890">
    <property type="entry name" value="HATPase_C_sf"/>
</dbReference>
<dbReference type="InterPro" id="IPR000014">
    <property type="entry name" value="PAS"/>
</dbReference>
<feature type="modified residue" description="4-aspartylphosphate" evidence="13">
    <location>
        <position position="663"/>
    </location>
</feature>
<comment type="catalytic activity">
    <reaction evidence="1">
        <text>ATP + protein L-histidine = ADP + protein N-phospho-L-histidine.</text>
        <dbReference type="EC" id="2.7.13.3"/>
    </reaction>
</comment>
<proteinExistence type="predicted"/>
<evidence type="ECO:0000256" key="6">
    <source>
        <dbReference type="ARBA" id="ARBA00022692"/>
    </source>
</evidence>
<keyword evidence="11" id="KW-0902">Two-component regulatory system</keyword>
<dbReference type="Pfam" id="PF08448">
    <property type="entry name" value="PAS_4"/>
    <property type="match status" value="1"/>
</dbReference>
<dbReference type="InterPro" id="IPR036097">
    <property type="entry name" value="HisK_dim/P_sf"/>
</dbReference>
<dbReference type="EC" id="2.7.13.3" evidence="3"/>
<dbReference type="Gene3D" id="3.40.50.2300">
    <property type="match status" value="1"/>
</dbReference>
<dbReference type="Pfam" id="PF00072">
    <property type="entry name" value="Response_reg"/>
    <property type="match status" value="1"/>
</dbReference>
<keyword evidence="6 14" id="KW-0812">Transmembrane</keyword>
<evidence type="ECO:0000256" key="8">
    <source>
        <dbReference type="ARBA" id="ARBA00022777"/>
    </source>
</evidence>
<dbReference type="SUPFAM" id="SSF55874">
    <property type="entry name" value="ATPase domain of HSP90 chaperone/DNA topoisomerase II/histidine kinase"/>
    <property type="match status" value="1"/>
</dbReference>
<evidence type="ECO:0000259" key="15">
    <source>
        <dbReference type="PROSITE" id="PS50109"/>
    </source>
</evidence>
<evidence type="ECO:0000313" key="19">
    <source>
        <dbReference type="EMBL" id="MCK7592707.1"/>
    </source>
</evidence>
<dbReference type="InterPro" id="IPR000700">
    <property type="entry name" value="PAS-assoc_C"/>
</dbReference>
<feature type="transmembrane region" description="Helical" evidence="14">
    <location>
        <begin position="12"/>
        <end position="29"/>
    </location>
</feature>
<evidence type="ECO:0000256" key="12">
    <source>
        <dbReference type="ARBA" id="ARBA00023136"/>
    </source>
</evidence>
<dbReference type="InterPro" id="IPR004358">
    <property type="entry name" value="Sig_transdc_His_kin-like_C"/>
</dbReference>
<keyword evidence="4 13" id="KW-0597">Phosphoprotein</keyword>
<name>A0ABT0GF93_9GAMM</name>
<keyword evidence="8" id="KW-0418">Kinase</keyword>
<dbReference type="SUPFAM" id="SSF52172">
    <property type="entry name" value="CheY-like"/>
    <property type="match status" value="1"/>
</dbReference>
<keyword evidence="7" id="KW-0547">Nucleotide-binding</keyword>
<dbReference type="SMART" id="SM00086">
    <property type="entry name" value="PAC"/>
    <property type="match status" value="2"/>
</dbReference>
<comment type="caution">
    <text evidence="19">The sequence shown here is derived from an EMBL/GenBank/DDBJ whole genome shotgun (WGS) entry which is preliminary data.</text>
</comment>
<evidence type="ECO:0000259" key="18">
    <source>
        <dbReference type="PROSITE" id="PS50113"/>
    </source>
</evidence>
<dbReference type="PRINTS" id="PR00344">
    <property type="entry name" value="BCTRLSENSOR"/>
</dbReference>
<dbReference type="PROSITE" id="PS50109">
    <property type="entry name" value="HIS_KIN"/>
    <property type="match status" value="1"/>
</dbReference>
<dbReference type="Pfam" id="PF00989">
    <property type="entry name" value="PAS"/>
    <property type="match status" value="1"/>
</dbReference>
<dbReference type="PROSITE" id="PS50113">
    <property type="entry name" value="PAC"/>
    <property type="match status" value="1"/>
</dbReference>
<feature type="domain" description="PAS" evidence="17">
    <location>
        <begin position="238"/>
        <end position="308"/>
    </location>
</feature>
<evidence type="ECO:0000256" key="10">
    <source>
        <dbReference type="ARBA" id="ARBA00022989"/>
    </source>
</evidence>
<dbReference type="CDD" id="cd00082">
    <property type="entry name" value="HisKA"/>
    <property type="match status" value="1"/>
</dbReference>
<keyword evidence="12 14" id="KW-0472">Membrane</keyword>
<dbReference type="InterPro" id="IPR013767">
    <property type="entry name" value="PAS_fold"/>
</dbReference>
<keyword evidence="10 14" id="KW-1133">Transmembrane helix</keyword>
<dbReference type="InterPro" id="IPR038318">
    <property type="entry name" value="KdpD_sf"/>
</dbReference>
<dbReference type="SMART" id="SM00091">
    <property type="entry name" value="PAS"/>
    <property type="match status" value="2"/>
</dbReference>
<dbReference type="RefSeq" id="WP_248205022.1">
    <property type="nucleotide sequence ID" value="NZ_JALNMH010000002.1"/>
</dbReference>
<dbReference type="Proteomes" id="UP001431449">
    <property type="component" value="Unassembled WGS sequence"/>
</dbReference>
<dbReference type="Gene3D" id="1.20.120.620">
    <property type="entry name" value="Backbone structure of the membrane domain of e. Coli histidine kinase receptor kdpd"/>
    <property type="match status" value="1"/>
</dbReference>
<dbReference type="InterPro" id="IPR005467">
    <property type="entry name" value="His_kinase_dom"/>
</dbReference>
<feature type="transmembrane region" description="Helical" evidence="14">
    <location>
        <begin position="35"/>
        <end position="53"/>
    </location>
</feature>
<dbReference type="PANTHER" id="PTHR43047">
    <property type="entry name" value="TWO-COMPONENT HISTIDINE PROTEIN KINASE"/>
    <property type="match status" value="1"/>
</dbReference>
<dbReference type="Gene3D" id="3.30.565.10">
    <property type="entry name" value="Histidine kinase-like ATPase, C-terminal domain"/>
    <property type="match status" value="1"/>
</dbReference>
<feature type="domain" description="PAC" evidence="18">
    <location>
        <begin position="311"/>
        <end position="363"/>
    </location>
</feature>
<feature type="domain" description="PAS" evidence="17">
    <location>
        <begin position="119"/>
        <end position="189"/>
    </location>
</feature>
<dbReference type="Pfam" id="PF00512">
    <property type="entry name" value="HisKA"/>
    <property type="match status" value="1"/>
</dbReference>
<keyword evidence="9" id="KW-0067">ATP-binding</keyword>
<dbReference type="Gene3D" id="3.30.450.20">
    <property type="entry name" value="PAS domain"/>
    <property type="match status" value="2"/>
</dbReference>
<dbReference type="SUPFAM" id="SSF55785">
    <property type="entry name" value="PYP-like sensor domain (PAS domain)"/>
    <property type="match status" value="2"/>
</dbReference>
<dbReference type="InterPro" id="IPR003594">
    <property type="entry name" value="HATPase_dom"/>
</dbReference>
<dbReference type="SMART" id="SM00388">
    <property type="entry name" value="HisKA"/>
    <property type="match status" value="1"/>
</dbReference>
<evidence type="ECO:0000256" key="11">
    <source>
        <dbReference type="ARBA" id="ARBA00023012"/>
    </source>
</evidence>
<evidence type="ECO:0000313" key="20">
    <source>
        <dbReference type="Proteomes" id="UP001431449"/>
    </source>
</evidence>
<dbReference type="CDD" id="cd17580">
    <property type="entry name" value="REC_2_DhkD-like"/>
    <property type="match status" value="1"/>
</dbReference>
<evidence type="ECO:0000256" key="1">
    <source>
        <dbReference type="ARBA" id="ARBA00000085"/>
    </source>
</evidence>
<dbReference type="InterPro" id="IPR013656">
    <property type="entry name" value="PAS_4"/>
</dbReference>
<evidence type="ECO:0000256" key="5">
    <source>
        <dbReference type="ARBA" id="ARBA00022679"/>
    </source>
</evidence>
<gene>
    <name evidence="19" type="ORF">M0G41_03385</name>
</gene>
<dbReference type="PROSITE" id="PS50110">
    <property type="entry name" value="RESPONSE_REGULATORY"/>
    <property type="match status" value="1"/>
</dbReference>
<feature type="domain" description="Histidine kinase" evidence="15">
    <location>
        <begin position="374"/>
        <end position="592"/>
    </location>
</feature>